<dbReference type="AlphaFoldDB" id="A0A249PDV2"/>
<accession>A0A249PDV2</accession>
<reference evidence="2 3" key="1">
    <citation type="submission" date="2017-08" db="EMBL/GenBank/DDBJ databases">
        <title>Multipartite genome sequences of Sinorhizobium species nodulating soybeans.</title>
        <authorList>
            <person name="Tian C.F."/>
        </authorList>
    </citation>
    <scope>NUCLEOTIDE SEQUENCE [LARGE SCALE GENOMIC DNA]</scope>
    <source>
        <strain evidence="2 3">CCBAU 05684</strain>
    </source>
</reference>
<dbReference type="KEGG" id="esj:SJ05684_c25060"/>
<organism evidence="2 3">
    <name type="scientific">Sinorhizobium sojae CCBAU 05684</name>
    <dbReference type="NCBI Taxonomy" id="716928"/>
    <lineage>
        <taxon>Bacteria</taxon>
        <taxon>Pseudomonadati</taxon>
        <taxon>Pseudomonadota</taxon>
        <taxon>Alphaproteobacteria</taxon>
        <taxon>Hyphomicrobiales</taxon>
        <taxon>Rhizobiaceae</taxon>
        <taxon>Sinorhizobium/Ensifer group</taxon>
        <taxon>Sinorhizobium</taxon>
    </lineage>
</organism>
<evidence type="ECO:0000313" key="2">
    <source>
        <dbReference type="EMBL" id="ASY63945.1"/>
    </source>
</evidence>
<name>A0A249PDV2_9HYPH</name>
<keyword evidence="1" id="KW-0812">Transmembrane</keyword>
<feature type="transmembrane region" description="Helical" evidence="1">
    <location>
        <begin position="28"/>
        <end position="48"/>
    </location>
</feature>
<keyword evidence="1" id="KW-0472">Membrane</keyword>
<proteinExistence type="predicted"/>
<dbReference type="Proteomes" id="UP000217211">
    <property type="component" value="Chromosome"/>
</dbReference>
<evidence type="ECO:0000256" key="1">
    <source>
        <dbReference type="SAM" id="Phobius"/>
    </source>
</evidence>
<dbReference type="EMBL" id="CP023067">
    <property type="protein sequence ID" value="ASY63945.1"/>
    <property type="molecule type" value="Genomic_DNA"/>
</dbReference>
<protein>
    <submittedName>
        <fullName evidence="2">Uncharacterized protein</fullName>
    </submittedName>
</protein>
<keyword evidence="3" id="KW-1185">Reference proteome</keyword>
<keyword evidence="1" id="KW-1133">Transmembrane helix</keyword>
<evidence type="ECO:0000313" key="3">
    <source>
        <dbReference type="Proteomes" id="UP000217211"/>
    </source>
</evidence>
<gene>
    <name evidence="2" type="ORF">SJ05684_c25060</name>
</gene>
<sequence length="49" mass="5504">MSKTNPNENEQLNLNFLGVFGRSANGRYSITCLVIITVLFMCGLAYGFW</sequence>